<organism evidence="9 10">
    <name type="scientific">Dialister invisus</name>
    <dbReference type="NCBI Taxonomy" id="218538"/>
    <lineage>
        <taxon>Bacteria</taxon>
        <taxon>Bacillati</taxon>
        <taxon>Bacillota</taxon>
        <taxon>Negativicutes</taxon>
        <taxon>Veillonellales</taxon>
        <taxon>Veillonellaceae</taxon>
        <taxon>Dialister</taxon>
    </lineage>
</organism>
<keyword evidence="3" id="KW-1003">Cell membrane</keyword>
<evidence type="ECO:0000256" key="6">
    <source>
        <dbReference type="ARBA" id="ARBA00023136"/>
    </source>
</evidence>
<evidence type="ECO:0000256" key="7">
    <source>
        <dbReference type="RuleBase" id="RU363032"/>
    </source>
</evidence>
<evidence type="ECO:0000259" key="8">
    <source>
        <dbReference type="PROSITE" id="PS50928"/>
    </source>
</evidence>
<evidence type="ECO:0000256" key="4">
    <source>
        <dbReference type="ARBA" id="ARBA00022692"/>
    </source>
</evidence>
<feature type="transmembrane region" description="Helical" evidence="7">
    <location>
        <begin position="234"/>
        <end position="256"/>
    </location>
</feature>
<sequence>MKELILYALRRFCMLIPFLIGLTLVAFLLGVFSPGDPALALLTMDGTSEPTVEELNALRHAMGLDQPVWMQYGRWLMNALRGDLGVSYLTQKPVLDEILRRFPITFHLAVWAIGWVLVIGIPAGIWSAEKKDTAGEMMLRAGGLFFISVPSFFLAILCMLLFSEEWRLLPSGGYGSMIQMIMPSFVLAAGTSAAVMRLQQTSMTEVAGKEFITTERAKGLPMPFIMKRHVLPNALVPVITMLGTFFGAILGGSVIIEDMFSIPGLGSYVLAAIWGRDYPVIQGYVIVSGTVFLTFNYLVDILCGMLNPSVRKGGAL</sequence>
<evidence type="ECO:0000256" key="5">
    <source>
        <dbReference type="ARBA" id="ARBA00022989"/>
    </source>
</evidence>
<comment type="similarity">
    <text evidence="7">Belongs to the binding-protein-dependent transport system permease family.</text>
</comment>
<dbReference type="GO" id="GO:0005886">
    <property type="term" value="C:plasma membrane"/>
    <property type="evidence" value="ECO:0007669"/>
    <property type="project" value="UniProtKB-SubCell"/>
</dbReference>
<evidence type="ECO:0000313" key="10">
    <source>
        <dbReference type="Proteomes" id="UP000757890"/>
    </source>
</evidence>
<protein>
    <submittedName>
        <fullName evidence="9">ABC transporter permease</fullName>
    </submittedName>
</protein>
<dbReference type="PROSITE" id="PS50928">
    <property type="entry name" value="ABC_TM1"/>
    <property type="match status" value="1"/>
</dbReference>
<dbReference type="RefSeq" id="WP_276640845.1">
    <property type="nucleotide sequence ID" value="NZ_DAWCXG010000120.1"/>
</dbReference>
<dbReference type="InterPro" id="IPR045621">
    <property type="entry name" value="BPD_transp_1_N"/>
</dbReference>
<feature type="transmembrane region" description="Helical" evidence="7">
    <location>
        <begin position="284"/>
        <end position="306"/>
    </location>
</feature>
<reference evidence="9" key="1">
    <citation type="submission" date="2020-04" db="EMBL/GenBank/DDBJ databases">
        <title>Deep metagenomics examines the oral microbiome during advanced dental caries in children, revealing novel taxa and co-occurrences with host molecules.</title>
        <authorList>
            <person name="Baker J.L."/>
            <person name="Morton J.T."/>
            <person name="Dinis M."/>
            <person name="Alvarez R."/>
            <person name="Tran N.C."/>
            <person name="Knight R."/>
            <person name="Edlund A."/>
        </authorList>
    </citation>
    <scope>NUCLEOTIDE SEQUENCE</scope>
    <source>
        <strain evidence="9">JCVI_32_bin.14</strain>
    </source>
</reference>
<feature type="transmembrane region" description="Helical" evidence="7">
    <location>
        <begin position="104"/>
        <end position="126"/>
    </location>
</feature>
<evidence type="ECO:0000256" key="3">
    <source>
        <dbReference type="ARBA" id="ARBA00022475"/>
    </source>
</evidence>
<gene>
    <name evidence="9" type="ORF">HXL70_08640</name>
</gene>
<dbReference type="PANTHER" id="PTHR43163:SF6">
    <property type="entry name" value="DIPEPTIDE TRANSPORT SYSTEM PERMEASE PROTEIN DPPB-RELATED"/>
    <property type="match status" value="1"/>
</dbReference>
<feature type="transmembrane region" description="Helical" evidence="7">
    <location>
        <begin position="138"/>
        <end position="162"/>
    </location>
</feature>
<feature type="transmembrane region" description="Helical" evidence="7">
    <location>
        <begin position="174"/>
        <end position="195"/>
    </location>
</feature>
<comment type="subcellular location">
    <subcellularLocation>
        <location evidence="1 7">Cell membrane</location>
        <topology evidence="1 7">Multi-pass membrane protein</topology>
    </subcellularLocation>
</comment>
<feature type="domain" description="ABC transmembrane type-1" evidence="8">
    <location>
        <begin position="102"/>
        <end position="303"/>
    </location>
</feature>
<proteinExistence type="inferred from homology"/>
<dbReference type="PANTHER" id="PTHR43163">
    <property type="entry name" value="DIPEPTIDE TRANSPORT SYSTEM PERMEASE PROTEIN DPPB-RELATED"/>
    <property type="match status" value="1"/>
</dbReference>
<keyword evidence="2 7" id="KW-0813">Transport</keyword>
<dbReference type="Pfam" id="PF19300">
    <property type="entry name" value="BPD_transp_1_N"/>
    <property type="match status" value="1"/>
</dbReference>
<keyword evidence="4 7" id="KW-0812">Transmembrane</keyword>
<dbReference type="SUPFAM" id="SSF161098">
    <property type="entry name" value="MetI-like"/>
    <property type="match status" value="1"/>
</dbReference>
<keyword evidence="5 7" id="KW-1133">Transmembrane helix</keyword>
<accession>A0A930B9N9</accession>
<evidence type="ECO:0000256" key="2">
    <source>
        <dbReference type="ARBA" id="ARBA00022448"/>
    </source>
</evidence>
<name>A0A930B9N9_9FIRM</name>
<dbReference type="AlphaFoldDB" id="A0A930B9N9"/>
<feature type="transmembrane region" description="Helical" evidence="7">
    <location>
        <begin position="12"/>
        <end position="32"/>
    </location>
</feature>
<dbReference type="InterPro" id="IPR035906">
    <property type="entry name" value="MetI-like_sf"/>
</dbReference>
<comment type="caution">
    <text evidence="9">The sequence shown here is derived from an EMBL/GenBank/DDBJ whole genome shotgun (WGS) entry which is preliminary data.</text>
</comment>
<dbReference type="Pfam" id="PF00528">
    <property type="entry name" value="BPD_transp_1"/>
    <property type="match status" value="1"/>
</dbReference>
<dbReference type="InterPro" id="IPR000515">
    <property type="entry name" value="MetI-like"/>
</dbReference>
<dbReference type="Proteomes" id="UP000757890">
    <property type="component" value="Unassembled WGS sequence"/>
</dbReference>
<dbReference type="GO" id="GO:0055085">
    <property type="term" value="P:transmembrane transport"/>
    <property type="evidence" value="ECO:0007669"/>
    <property type="project" value="InterPro"/>
</dbReference>
<dbReference type="EMBL" id="JABZMK010000094">
    <property type="protein sequence ID" value="MBF1130085.1"/>
    <property type="molecule type" value="Genomic_DNA"/>
</dbReference>
<evidence type="ECO:0000256" key="1">
    <source>
        <dbReference type="ARBA" id="ARBA00004651"/>
    </source>
</evidence>
<evidence type="ECO:0000313" key="9">
    <source>
        <dbReference type="EMBL" id="MBF1130085.1"/>
    </source>
</evidence>
<dbReference type="Gene3D" id="1.10.3720.10">
    <property type="entry name" value="MetI-like"/>
    <property type="match status" value="1"/>
</dbReference>
<dbReference type="CDD" id="cd06261">
    <property type="entry name" value="TM_PBP2"/>
    <property type="match status" value="1"/>
</dbReference>
<keyword evidence="6 7" id="KW-0472">Membrane</keyword>